<evidence type="ECO:0008006" key="9">
    <source>
        <dbReference type="Google" id="ProtNLM"/>
    </source>
</evidence>
<name>A0A5P1EA87_ASPOF</name>
<dbReference type="AlphaFoldDB" id="A0A5P1EA87"/>
<accession>A0A5P1EA87</accession>
<dbReference type="EMBL" id="CM007387">
    <property type="protein sequence ID" value="ONK62663.1"/>
    <property type="molecule type" value="Genomic_DNA"/>
</dbReference>
<evidence type="ECO:0000313" key="7">
    <source>
        <dbReference type="EMBL" id="ONK62663.1"/>
    </source>
</evidence>
<dbReference type="OrthoDB" id="958254at2759"/>
<evidence type="ECO:0000256" key="5">
    <source>
        <dbReference type="ARBA" id="ARBA00023180"/>
    </source>
</evidence>
<dbReference type="OMA" id="AQMCKAY"/>
<organism evidence="7 8">
    <name type="scientific">Asparagus officinalis</name>
    <name type="common">Garden asparagus</name>
    <dbReference type="NCBI Taxonomy" id="4686"/>
    <lineage>
        <taxon>Eukaryota</taxon>
        <taxon>Viridiplantae</taxon>
        <taxon>Streptophyta</taxon>
        <taxon>Embryophyta</taxon>
        <taxon>Tracheophyta</taxon>
        <taxon>Spermatophyta</taxon>
        <taxon>Magnoliopsida</taxon>
        <taxon>Liliopsida</taxon>
        <taxon>Asparagales</taxon>
        <taxon>Asparagaceae</taxon>
        <taxon>Asparagoideae</taxon>
        <taxon>Asparagus</taxon>
    </lineage>
</organism>
<gene>
    <name evidence="7" type="ORF">A4U43_C07F6570</name>
</gene>
<evidence type="ECO:0000256" key="3">
    <source>
        <dbReference type="ARBA" id="ARBA00022525"/>
    </source>
</evidence>
<evidence type="ECO:0000256" key="2">
    <source>
        <dbReference type="ARBA" id="ARBA00005679"/>
    </source>
</evidence>
<keyword evidence="8" id="KW-1185">Reference proteome</keyword>
<feature type="signal peptide" evidence="6">
    <location>
        <begin position="1"/>
        <end position="20"/>
    </location>
</feature>
<dbReference type="InterPro" id="IPR004911">
    <property type="entry name" value="Interferon-induced_GILT"/>
</dbReference>
<dbReference type="Pfam" id="PF03227">
    <property type="entry name" value="GILT"/>
    <property type="match status" value="1"/>
</dbReference>
<dbReference type="Gramene" id="ONK62663">
    <property type="protein sequence ID" value="ONK62663"/>
    <property type="gene ID" value="A4U43_C07F6570"/>
</dbReference>
<reference evidence="8" key="1">
    <citation type="journal article" date="2017" name="Nat. Commun.">
        <title>The asparagus genome sheds light on the origin and evolution of a young Y chromosome.</title>
        <authorList>
            <person name="Harkess A."/>
            <person name="Zhou J."/>
            <person name="Xu C."/>
            <person name="Bowers J.E."/>
            <person name="Van der Hulst R."/>
            <person name="Ayyampalayam S."/>
            <person name="Mercati F."/>
            <person name="Riccardi P."/>
            <person name="McKain M.R."/>
            <person name="Kakrana A."/>
            <person name="Tang H."/>
            <person name="Ray J."/>
            <person name="Groenendijk J."/>
            <person name="Arikit S."/>
            <person name="Mathioni S.M."/>
            <person name="Nakano M."/>
            <person name="Shan H."/>
            <person name="Telgmann-Rauber A."/>
            <person name="Kanno A."/>
            <person name="Yue Z."/>
            <person name="Chen H."/>
            <person name="Li W."/>
            <person name="Chen Y."/>
            <person name="Xu X."/>
            <person name="Zhang Y."/>
            <person name="Luo S."/>
            <person name="Chen H."/>
            <person name="Gao J."/>
            <person name="Mao Z."/>
            <person name="Pires J.C."/>
            <person name="Luo M."/>
            <person name="Kudrna D."/>
            <person name="Wing R.A."/>
            <person name="Meyers B.C."/>
            <person name="Yi K."/>
            <person name="Kong H."/>
            <person name="Lavrijsen P."/>
            <person name="Sunseri F."/>
            <person name="Falavigna A."/>
            <person name="Ye Y."/>
            <person name="Leebens-Mack J.H."/>
            <person name="Chen G."/>
        </authorList>
    </citation>
    <scope>NUCLEOTIDE SEQUENCE [LARGE SCALE GENOMIC DNA]</scope>
    <source>
        <strain evidence="8">cv. DH0086</strain>
    </source>
</reference>
<dbReference type="GO" id="GO:0005576">
    <property type="term" value="C:extracellular region"/>
    <property type="evidence" value="ECO:0007669"/>
    <property type="project" value="UniProtKB-SubCell"/>
</dbReference>
<evidence type="ECO:0000256" key="4">
    <source>
        <dbReference type="ARBA" id="ARBA00022729"/>
    </source>
</evidence>
<evidence type="ECO:0000313" key="8">
    <source>
        <dbReference type="Proteomes" id="UP000243459"/>
    </source>
</evidence>
<sequence length="191" mass="21476">MASSRFFVFSFLLLFASTSAIESSKVSVAVYYESLCPYCSNFIVNYLAKIFDAGLIDIVDLKMIPYGNAKIKPNGTISCQHGPNECLLNTIEACAISVWPELLEFQYAEQTDSLQPPHKYVPWVVVNGQPLYEDYENVQSYICKAYEGEPSKACEELPLITTPEAKANQEHRVSRAKMIMAPVQQADKHDF</sequence>
<keyword evidence="4 6" id="KW-0732">Signal</keyword>
<feature type="chain" id="PRO_5024328212" description="Gamma-interferon-inducible lysosomal thiol reductase" evidence="6">
    <location>
        <begin position="21"/>
        <end position="191"/>
    </location>
</feature>
<evidence type="ECO:0000256" key="1">
    <source>
        <dbReference type="ARBA" id="ARBA00004613"/>
    </source>
</evidence>
<proteinExistence type="inferred from homology"/>
<protein>
    <recommendedName>
        <fullName evidence="9">Gamma-interferon-inducible lysosomal thiol reductase</fullName>
    </recommendedName>
</protein>
<dbReference type="PANTHER" id="PTHR13234">
    <property type="entry name" value="GAMMA-INTERFERON INDUCIBLE LYSOSOMAL THIOL REDUCTASE GILT"/>
    <property type="match status" value="1"/>
</dbReference>
<dbReference type="Proteomes" id="UP000243459">
    <property type="component" value="Chromosome 7"/>
</dbReference>
<dbReference type="GO" id="GO:0016671">
    <property type="term" value="F:oxidoreductase activity, acting on a sulfur group of donors, disulfide as acceptor"/>
    <property type="evidence" value="ECO:0007669"/>
    <property type="project" value="InterPro"/>
</dbReference>
<comment type="similarity">
    <text evidence="2">Belongs to the GILT family.</text>
</comment>
<keyword evidence="3" id="KW-0964">Secreted</keyword>
<evidence type="ECO:0000256" key="6">
    <source>
        <dbReference type="SAM" id="SignalP"/>
    </source>
</evidence>
<comment type="subcellular location">
    <subcellularLocation>
        <location evidence="1">Secreted</location>
    </subcellularLocation>
</comment>
<keyword evidence="5" id="KW-0325">Glycoprotein</keyword>
<dbReference type="PANTHER" id="PTHR13234:SF8">
    <property type="entry name" value="GAMMA-INTERFERON-INDUCIBLE LYSOSOMAL THIOL REDUCTASE"/>
    <property type="match status" value="1"/>
</dbReference>